<keyword evidence="5 8" id="KW-0812">Transmembrane</keyword>
<dbReference type="PANTHER" id="PTHR33908:SF3">
    <property type="entry name" value="UNDECAPRENYL PHOSPHATE-ALPHA-4-AMINO-4-DEOXY-L-ARABINOSE ARABINOSYL TRANSFERASE"/>
    <property type="match status" value="1"/>
</dbReference>
<feature type="transmembrane region" description="Helical" evidence="8">
    <location>
        <begin position="485"/>
        <end position="504"/>
    </location>
</feature>
<proteinExistence type="predicted"/>
<dbReference type="HOGENOM" id="CLU_505026_0_0_10"/>
<feature type="transmembrane region" description="Helical" evidence="8">
    <location>
        <begin position="263"/>
        <end position="283"/>
    </location>
</feature>
<dbReference type="InterPro" id="IPR038731">
    <property type="entry name" value="RgtA/B/C-like"/>
</dbReference>
<evidence type="ECO:0000256" key="3">
    <source>
        <dbReference type="ARBA" id="ARBA00022676"/>
    </source>
</evidence>
<evidence type="ECO:0000259" key="9">
    <source>
        <dbReference type="Pfam" id="PF13231"/>
    </source>
</evidence>
<feature type="transmembrane region" description="Helical" evidence="8">
    <location>
        <begin position="142"/>
        <end position="163"/>
    </location>
</feature>
<reference evidence="10 11" key="1">
    <citation type="journal article" date="2009" name="Stand. Genomic Sci.">
        <title>Complete genome sequence of Dyadobacter fermentans type strain (NS114).</title>
        <authorList>
            <person name="Lang E."/>
            <person name="Lapidus A."/>
            <person name="Chertkov O."/>
            <person name="Brettin T."/>
            <person name="Detter J.C."/>
            <person name="Han C."/>
            <person name="Copeland A."/>
            <person name="Glavina Del Rio T."/>
            <person name="Nolan M."/>
            <person name="Chen F."/>
            <person name="Lucas S."/>
            <person name="Tice H."/>
            <person name="Cheng J.F."/>
            <person name="Land M."/>
            <person name="Hauser L."/>
            <person name="Chang Y.J."/>
            <person name="Jeffries C.D."/>
            <person name="Kopitz M."/>
            <person name="Bruce D."/>
            <person name="Goodwin L."/>
            <person name="Pitluck S."/>
            <person name="Ovchinnikova G."/>
            <person name="Pati A."/>
            <person name="Ivanova N."/>
            <person name="Mavrommatis K."/>
            <person name="Chen A."/>
            <person name="Palaniappan K."/>
            <person name="Chain P."/>
            <person name="Bristow J."/>
            <person name="Eisen J.A."/>
            <person name="Markowitz V."/>
            <person name="Hugenholtz P."/>
            <person name="Goker M."/>
            <person name="Rohde M."/>
            <person name="Kyrpides N.C."/>
            <person name="Klenk H.P."/>
        </authorList>
    </citation>
    <scope>NUCLEOTIDE SEQUENCE [LARGE SCALE GENOMIC DNA]</scope>
    <source>
        <strain evidence="11">ATCC 700827 / DSM 18053 / CIP 107007 / KCTC 52180 / NS114</strain>
    </source>
</reference>
<gene>
    <name evidence="10" type="ordered locus">Dfer_5106</name>
</gene>
<evidence type="ECO:0000256" key="5">
    <source>
        <dbReference type="ARBA" id="ARBA00022692"/>
    </source>
</evidence>
<evidence type="ECO:0000256" key="4">
    <source>
        <dbReference type="ARBA" id="ARBA00022679"/>
    </source>
</evidence>
<dbReference type="eggNOG" id="COG5305">
    <property type="taxonomic scope" value="Bacteria"/>
</dbReference>
<name>C6VS71_DYAFD</name>
<dbReference type="KEGG" id="dfe:Dfer_5106"/>
<feature type="transmembrane region" description="Helical" evidence="8">
    <location>
        <begin position="225"/>
        <end position="256"/>
    </location>
</feature>
<dbReference type="EMBL" id="CP001619">
    <property type="protein sequence ID" value="ACT96306.1"/>
    <property type="molecule type" value="Genomic_DNA"/>
</dbReference>
<dbReference type="STRING" id="471854.Dfer_5106"/>
<keyword evidence="4" id="KW-0808">Transferase</keyword>
<keyword evidence="11" id="KW-1185">Reference proteome</keyword>
<evidence type="ECO:0000313" key="10">
    <source>
        <dbReference type="EMBL" id="ACT96306.1"/>
    </source>
</evidence>
<dbReference type="GO" id="GO:0005886">
    <property type="term" value="C:plasma membrane"/>
    <property type="evidence" value="ECO:0007669"/>
    <property type="project" value="UniProtKB-SubCell"/>
</dbReference>
<comment type="subcellular location">
    <subcellularLocation>
        <location evidence="1">Cell membrane</location>
        <topology evidence="1">Multi-pass membrane protein</topology>
    </subcellularLocation>
</comment>
<dbReference type="Pfam" id="PF13231">
    <property type="entry name" value="PMT_2"/>
    <property type="match status" value="1"/>
</dbReference>
<evidence type="ECO:0000256" key="8">
    <source>
        <dbReference type="SAM" id="Phobius"/>
    </source>
</evidence>
<dbReference type="GO" id="GO:0016763">
    <property type="term" value="F:pentosyltransferase activity"/>
    <property type="evidence" value="ECO:0007669"/>
    <property type="project" value="TreeGrafter"/>
</dbReference>
<sequence>MSPNHTKETLQTRGILLLILIAGLALRLYQLDRYSIFFDEVSTLLVSQGIVLEGANQKEVFSSVELADSYFWKTPAHPQKQVLRTFTANELYHPKAFTPAEFWAPKSIADYYEAMTRSDIGNSPFYYLLLHPWIDLIGISDFSIRLFSVIFSLLIIGVTYLFARRFFGITTGLIAAGITAIEPFFIAYSHQARNYSLTFFLTLTATYFFLQIIENKPEKRNVIWLYVGYILSAGLGLLSHFLVISVLLAHALYAVFFLRTIKGWIRMAIAAVFTLSGVTWWLMFGGGVYTLSSLQHQAERYRYQAETGGQAFGNILPATPLNVFNKSLPIFSDLILFTNGLADALGGKKNVAVALLAALILICWYRFKDKINTPAWLTPRFPYLLIIFVGLFYNNHKLQFSILSVSLFALSFIPDLHKSADRQQRARLWMLYMMALVPTLFLILMSFKNGHTYGIMQRYSGFSFPYVIILLSLLLQFYTTLQVEFRVLIFVFLAAQLYFVGLRLQEFYEDRSPKYGYFAVPRVPNPYMEAAKKIEAAYQPGDTIYYPAPRYEILSEMDRTFLPYSIHDAQITNLYFPKDAQYVQVMDMNQTERIWIKKQGRNEPLEIMKLKGKRYGFE</sequence>
<feature type="transmembrane region" description="Helical" evidence="8">
    <location>
        <begin position="169"/>
        <end position="188"/>
    </location>
</feature>
<evidence type="ECO:0000256" key="2">
    <source>
        <dbReference type="ARBA" id="ARBA00022475"/>
    </source>
</evidence>
<keyword evidence="3" id="KW-0328">Glycosyltransferase</keyword>
<dbReference type="AlphaFoldDB" id="C6VS71"/>
<dbReference type="InterPro" id="IPR050297">
    <property type="entry name" value="LipidA_mod_glycosyltrf_83"/>
</dbReference>
<evidence type="ECO:0000313" key="11">
    <source>
        <dbReference type="Proteomes" id="UP000002011"/>
    </source>
</evidence>
<evidence type="ECO:0000256" key="6">
    <source>
        <dbReference type="ARBA" id="ARBA00022989"/>
    </source>
</evidence>
<feature type="transmembrane region" description="Helical" evidence="8">
    <location>
        <begin position="351"/>
        <end position="367"/>
    </location>
</feature>
<dbReference type="PANTHER" id="PTHR33908">
    <property type="entry name" value="MANNOSYLTRANSFERASE YKCB-RELATED"/>
    <property type="match status" value="1"/>
</dbReference>
<evidence type="ECO:0000256" key="7">
    <source>
        <dbReference type="ARBA" id="ARBA00023136"/>
    </source>
</evidence>
<accession>C6VS71</accession>
<dbReference type="RefSeq" id="WP_015814547.1">
    <property type="nucleotide sequence ID" value="NC_013037.1"/>
</dbReference>
<keyword evidence="7 8" id="KW-0472">Membrane</keyword>
<organism evidence="10 11">
    <name type="scientific">Dyadobacter fermentans (strain ATCC 700827 / DSM 18053 / CIP 107007 / KCTC 52180 / NS114)</name>
    <dbReference type="NCBI Taxonomy" id="471854"/>
    <lineage>
        <taxon>Bacteria</taxon>
        <taxon>Pseudomonadati</taxon>
        <taxon>Bacteroidota</taxon>
        <taxon>Cytophagia</taxon>
        <taxon>Cytophagales</taxon>
        <taxon>Spirosomataceae</taxon>
        <taxon>Dyadobacter</taxon>
    </lineage>
</organism>
<feature type="domain" description="Glycosyltransferase RgtA/B/C/D-like" evidence="9">
    <location>
        <begin position="124"/>
        <end position="281"/>
    </location>
</feature>
<dbReference type="GO" id="GO:0009103">
    <property type="term" value="P:lipopolysaccharide biosynthetic process"/>
    <property type="evidence" value="ECO:0007669"/>
    <property type="project" value="UniProtKB-ARBA"/>
</dbReference>
<keyword evidence="2" id="KW-1003">Cell membrane</keyword>
<evidence type="ECO:0000256" key="1">
    <source>
        <dbReference type="ARBA" id="ARBA00004651"/>
    </source>
</evidence>
<feature type="transmembrane region" description="Helical" evidence="8">
    <location>
        <begin position="12"/>
        <end position="29"/>
    </location>
</feature>
<dbReference type="GO" id="GO:0010041">
    <property type="term" value="P:response to iron(III) ion"/>
    <property type="evidence" value="ECO:0007669"/>
    <property type="project" value="TreeGrafter"/>
</dbReference>
<keyword evidence="6 8" id="KW-1133">Transmembrane helix</keyword>
<protein>
    <submittedName>
        <fullName evidence="10">Membrane protein-like protein</fullName>
    </submittedName>
</protein>
<feature type="transmembrane region" description="Helical" evidence="8">
    <location>
        <begin position="428"/>
        <end position="447"/>
    </location>
</feature>
<dbReference type="Proteomes" id="UP000002011">
    <property type="component" value="Chromosome"/>
</dbReference>
<feature type="transmembrane region" description="Helical" evidence="8">
    <location>
        <begin position="459"/>
        <end position="478"/>
    </location>
</feature>
<feature type="transmembrane region" description="Helical" evidence="8">
    <location>
        <begin position="374"/>
        <end position="392"/>
    </location>
</feature>
<feature type="transmembrane region" description="Helical" evidence="8">
    <location>
        <begin position="195"/>
        <end position="213"/>
    </location>
</feature>